<protein>
    <recommendedName>
        <fullName evidence="3">F-box domain-containing protein</fullName>
    </recommendedName>
</protein>
<accession>A0A9P5NUZ7</accession>
<sequence length="165" mass="19145">MSAHLYALLGWIRETSLGRNFKWNTSSSTVVLPQEIKDEILGYLWDDKRALGACALACRAFLDPSQKLIFSKVIVSPPTPKRRARSSTTQRPGLTATRLARLLESIPRLCRYVQHLEIRDEEDEWLLKDTSIPQILPRFINLRALVINYRKFRYSDIVSWPDNFL</sequence>
<evidence type="ECO:0000313" key="2">
    <source>
        <dbReference type="Proteomes" id="UP000724874"/>
    </source>
</evidence>
<keyword evidence="2" id="KW-1185">Reference proteome</keyword>
<reference evidence="1" key="1">
    <citation type="submission" date="2020-11" db="EMBL/GenBank/DDBJ databases">
        <authorList>
            <consortium name="DOE Joint Genome Institute"/>
            <person name="Ahrendt S."/>
            <person name="Riley R."/>
            <person name="Andreopoulos W."/>
            <person name="LaButti K."/>
            <person name="Pangilinan J."/>
            <person name="Ruiz-duenas F.J."/>
            <person name="Barrasa J.M."/>
            <person name="Sanchez-Garcia M."/>
            <person name="Camarero S."/>
            <person name="Miyauchi S."/>
            <person name="Serrano A."/>
            <person name="Linde D."/>
            <person name="Babiker R."/>
            <person name="Drula E."/>
            <person name="Ayuso-Fernandez I."/>
            <person name="Pacheco R."/>
            <person name="Padilla G."/>
            <person name="Ferreira P."/>
            <person name="Barriuso J."/>
            <person name="Kellner H."/>
            <person name="Castanera R."/>
            <person name="Alfaro M."/>
            <person name="Ramirez L."/>
            <person name="Pisabarro A.G."/>
            <person name="Kuo A."/>
            <person name="Tritt A."/>
            <person name="Lipzen A."/>
            <person name="He G."/>
            <person name="Yan M."/>
            <person name="Ng V."/>
            <person name="Cullen D."/>
            <person name="Martin F."/>
            <person name="Rosso M.-N."/>
            <person name="Henrissat B."/>
            <person name="Hibbett D."/>
            <person name="Martinez A.T."/>
            <person name="Grigoriev I.V."/>
        </authorList>
    </citation>
    <scope>NUCLEOTIDE SEQUENCE</scope>
    <source>
        <strain evidence="1">AH 44721</strain>
    </source>
</reference>
<proteinExistence type="predicted"/>
<evidence type="ECO:0000313" key="1">
    <source>
        <dbReference type="EMBL" id="KAF8907291.1"/>
    </source>
</evidence>
<name>A0A9P5NUZ7_GYMJU</name>
<evidence type="ECO:0008006" key="3">
    <source>
        <dbReference type="Google" id="ProtNLM"/>
    </source>
</evidence>
<dbReference type="AlphaFoldDB" id="A0A9P5NUZ7"/>
<gene>
    <name evidence="1" type="ORF">CPB84DRAFT_297971</name>
</gene>
<dbReference type="EMBL" id="JADNYJ010000015">
    <property type="protein sequence ID" value="KAF8907291.1"/>
    <property type="molecule type" value="Genomic_DNA"/>
</dbReference>
<dbReference type="OrthoDB" id="2977329at2759"/>
<comment type="caution">
    <text evidence="1">The sequence shown here is derived from an EMBL/GenBank/DDBJ whole genome shotgun (WGS) entry which is preliminary data.</text>
</comment>
<organism evidence="1 2">
    <name type="scientific">Gymnopilus junonius</name>
    <name type="common">Spectacular rustgill mushroom</name>
    <name type="synonym">Gymnopilus spectabilis subsp. junonius</name>
    <dbReference type="NCBI Taxonomy" id="109634"/>
    <lineage>
        <taxon>Eukaryota</taxon>
        <taxon>Fungi</taxon>
        <taxon>Dikarya</taxon>
        <taxon>Basidiomycota</taxon>
        <taxon>Agaricomycotina</taxon>
        <taxon>Agaricomycetes</taxon>
        <taxon>Agaricomycetidae</taxon>
        <taxon>Agaricales</taxon>
        <taxon>Agaricineae</taxon>
        <taxon>Hymenogastraceae</taxon>
        <taxon>Gymnopilus</taxon>
    </lineage>
</organism>
<dbReference type="Proteomes" id="UP000724874">
    <property type="component" value="Unassembled WGS sequence"/>
</dbReference>